<keyword evidence="2" id="KW-1185">Reference proteome</keyword>
<dbReference type="Proteomes" id="UP001236369">
    <property type="component" value="Unassembled WGS sequence"/>
</dbReference>
<reference evidence="1 2" key="1">
    <citation type="submission" date="2023-07" db="EMBL/GenBank/DDBJ databases">
        <title>Genomic Encyclopedia of Type Strains, Phase IV (KMG-IV): sequencing the most valuable type-strain genomes for metagenomic binning, comparative biology and taxonomic classification.</title>
        <authorList>
            <person name="Goeker M."/>
        </authorList>
    </citation>
    <scope>NUCLEOTIDE SEQUENCE [LARGE SCALE GENOMIC DNA]</scope>
    <source>
        <strain evidence="1 2">DSM 19562</strain>
    </source>
</reference>
<evidence type="ECO:0000313" key="2">
    <source>
        <dbReference type="Proteomes" id="UP001236369"/>
    </source>
</evidence>
<proteinExistence type="predicted"/>
<protein>
    <submittedName>
        <fullName evidence="1">Uncharacterized protein</fullName>
    </submittedName>
</protein>
<gene>
    <name evidence="1" type="ORF">QO016_004439</name>
</gene>
<organism evidence="1 2">
    <name type="scientific">Methylobacterium persicinum</name>
    <dbReference type="NCBI Taxonomy" id="374426"/>
    <lineage>
        <taxon>Bacteria</taxon>
        <taxon>Pseudomonadati</taxon>
        <taxon>Pseudomonadota</taxon>
        <taxon>Alphaproteobacteria</taxon>
        <taxon>Hyphomicrobiales</taxon>
        <taxon>Methylobacteriaceae</taxon>
        <taxon>Methylobacterium</taxon>
    </lineage>
</organism>
<dbReference type="EMBL" id="JAUSVV010000017">
    <property type="protein sequence ID" value="MDQ0444914.1"/>
    <property type="molecule type" value="Genomic_DNA"/>
</dbReference>
<comment type="caution">
    <text evidence="1">The sequence shown here is derived from an EMBL/GenBank/DDBJ whole genome shotgun (WGS) entry which is preliminary data.</text>
</comment>
<sequence>MRLISVMVLPLVMFLTDVSAEARVRGVKAHHDHRASRASDMDLTLRRRAAADRARGWMDWEVHRPLSSYLPPVTKQRVSAPPFTGWGYGETIPGAWPGF</sequence>
<evidence type="ECO:0000313" key="1">
    <source>
        <dbReference type="EMBL" id="MDQ0444914.1"/>
    </source>
</evidence>
<accession>A0ABU0HTT5</accession>
<name>A0ABU0HTT5_9HYPH</name>